<comment type="caution">
    <text evidence="1">The sequence shown here is derived from an EMBL/GenBank/DDBJ whole genome shotgun (WGS) entry which is preliminary data.</text>
</comment>
<reference evidence="1 2" key="1">
    <citation type="journal article" date="2022" name="Hortic Res">
        <title>A haplotype resolved chromosomal level avocado genome allows analysis of novel avocado genes.</title>
        <authorList>
            <person name="Nath O."/>
            <person name="Fletcher S.J."/>
            <person name="Hayward A."/>
            <person name="Shaw L.M."/>
            <person name="Masouleh A.K."/>
            <person name="Furtado A."/>
            <person name="Henry R.J."/>
            <person name="Mitter N."/>
        </authorList>
    </citation>
    <scope>NUCLEOTIDE SEQUENCE [LARGE SCALE GENOMIC DNA]</scope>
    <source>
        <strain evidence="2">cv. Hass</strain>
    </source>
</reference>
<name>A0ACC2L3B0_PERAE</name>
<organism evidence="1 2">
    <name type="scientific">Persea americana</name>
    <name type="common">Avocado</name>
    <dbReference type="NCBI Taxonomy" id="3435"/>
    <lineage>
        <taxon>Eukaryota</taxon>
        <taxon>Viridiplantae</taxon>
        <taxon>Streptophyta</taxon>
        <taxon>Embryophyta</taxon>
        <taxon>Tracheophyta</taxon>
        <taxon>Spermatophyta</taxon>
        <taxon>Magnoliopsida</taxon>
        <taxon>Magnoliidae</taxon>
        <taxon>Laurales</taxon>
        <taxon>Lauraceae</taxon>
        <taxon>Persea</taxon>
    </lineage>
</organism>
<accession>A0ACC2L3B0</accession>
<keyword evidence="2" id="KW-1185">Reference proteome</keyword>
<dbReference type="EMBL" id="CM056814">
    <property type="protein sequence ID" value="KAJ8627508.1"/>
    <property type="molecule type" value="Genomic_DNA"/>
</dbReference>
<dbReference type="Proteomes" id="UP001234297">
    <property type="component" value="Chromosome 6"/>
</dbReference>
<sequence length="82" mass="9398">MVEMMLQIPSQQQNPSEGVCNILFCLLSLQPFVSSLPGQTSQLWQLHVAEQMILDDEVNPDKYKDGKFFESTDEFDEENSVE</sequence>
<protein>
    <submittedName>
        <fullName evidence="1">Uncharacterized protein</fullName>
    </submittedName>
</protein>
<gene>
    <name evidence="1" type="ORF">MRB53_020815</name>
</gene>
<evidence type="ECO:0000313" key="1">
    <source>
        <dbReference type="EMBL" id="KAJ8627508.1"/>
    </source>
</evidence>
<proteinExistence type="predicted"/>
<evidence type="ECO:0000313" key="2">
    <source>
        <dbReference type="Proteomes" id="UP001234297"/>
    </source>
</evidence>